<dbReference type="EMBL" id="JAUSQU010000001">
    <property type="protein sequence ID" value="MDP9847254.1"/>
    <property type="molecule type" value="Genomic_DNA"/>
</dbReference>
<gene>
    <name evidence="2" type="ORF">J2853_006465</name>
</gene>
<feature type="transmembrane region" description="Helical" evidence="1">
    <location>
        <begin position="218"/>
        <end position="240"/>
    </location>
</feature>
<evidence type="ECO:0000256" key="1">
    <source>
        <dbReference type="SAM" id="Phobius"/>
    </source>
</evidence>
<organism evidence="2 3">
    <name type="scientific">Streptosporangium lutulentum</name>
    <dbReference type="NCBI Taxonomy" id="1461250"/>
    <lineage>
        <taxon>Bacteria</taxon>
        <taxon>Bacillati</taxon>
        <taxon>Actinomycetota</taxon>
        <taxon>Actinomycetes</taxon>
        <taxon>Streptosporangiales</taxon>
        <taxon>Streptosporangiaceae</taxon>
        <taxon>Streptosporangium</taxon>
    </lineage>
</organism>
<evidence type="ECO:0000313" key="2">
    <source>
        <dbReference type="EMBL" id="MDP9847254.1"/>
    </source>
</evidence>
<keyword evidence="1" id="KW-0472">Membrane</keyword>
<protein>
    <recommendedName>
        <fullName evidence="4">DUF2812 domain-containing protein</fullName>
    </recommendedName>
</protein>
<evidence type="ECO:0000313" key="3">
    <source>
        <dbReference type="Proteomes" id="UP001225356"/>
    </source>
</evidence>
<accession>A0ABT9QMV9</accession>
<name>A0ABT9QMV9_9ACTN</name>
<evidence type="ECO:0008006" key="4">
    <source>
        <dbReference type="Google" id="ProtNLM"/>
    </source>
</evidence>
<keyword evidence="1" id="KW-1133">Transmembrane helix</keyword>
<dbReference type="Proteomes" id="UP001225356">
    <property type="component" value="Unassembled WGS sequence"/>
</dbReference>
<proteinExistence type="predicted"/>
<feature type="transmembrane region" description="Helical" evidence="1">
    <location>
        <begin position="189"/>
        <end position="206"/>
    </location>
</feature>
<reference evidence="2 3" key="1">
    <citation type="submission" date="2023-07" db="EMBL/GenBank/DDBJ databases">
        <title>Sequencing the genomes of 1000 actinobacteria strains.</title>
        <authorList>
            <person name="Klenk H.-P."/>
        </authorList>
    </citation>
    <scope>NUCLEOTIDE SEQUENCE [LARGE SCALE GENOMIC DNA]</scope>
    <source>
        <strain evidence="2 3">DSM 46740</strain>
    </source>
</reference>
<keyword evidence="1" id="KW-0812">Transmembrane</keyword>
<sequence length="246" mass="26897">MSGDSVETADTYFGELAVLLSEAGMPADRVGATLDELAGYLAESGDDPEEEFGPASELARELTVASAPPAEPAANAHTWHWTADLFQDVKMLNEYGAQGWEVDRVDVKGLFISVRDPEHPQQWEYRRELIAPGRRESVLDRLAPDGWEPCGRWMRFEYFKRPKAASLGPAAELTAPPQAPGRGIFLSPWFYALVIVLILAVVTALLRIEEPSDGRGTVLGLLVGAAVGTLGVVIVVWSAARRDKRR</sequence>
<dbReference type="RefSeq" id="WP_307564365.1">
    <property type="nucleotide sequence ID" value="NZ_JAUSQU010000001.1"/>
</dbReference>
<keyword evidence="3" id="KW-1185">Reference proteome</keyword>
<comment type="caution">
    <text evidence="2">The sequence shown here is derived from an EMBL/GenBank/DDBJ whole genome shotgun (WGS) entry which is preliminary data.</text>
</comment>